<reference evidence="2" key="5">
    <citation type="submission" date="2025-09" db="UniProtKB">
        <authorList>
            <consortium name="Ensembl"/>
        </authorList>
    </citation>
    <scope>IDENTIFICATION</scope>
</reference>
<protein>
    <recommendedName>
        <fullName evidence="1">LTD domain-containing protein</fullName>
    </recommendedName>
</protein>
<organism evidence="2 3">
    <name type="scientific">Callorhinchus milii</name>
    <name type="common">Ghost shark</name>
    <dbReference type="NCBI Taxonomy" id="7868"/>
    <lineage>
        <taxon>Eukaryota</taxon>
        <taxon>Metazoa</taxon>
        <taxon>Chordata</taxon>
        <taxon>Craniata</taxon>
        <taxon>Vertebrata</taxon>
        <taxon>Chondrichthyes</taxon>
        <taxon>Holocephali</taxon>
        <taxon>Chimaeriformes</taxon>
        <taxon>Callorhinchidae</taxon>
        <taxon>Callorhinchus</taxon>
    </lineage>
</organism>
<evidence type="ECO:0000313" key="3">
    <source>
        <dbReference type="Proteomes" id="UP000314986"/>
    </source>
</evidence>
<dbReference type="InParanoid" id="A0A4W3KH67"/>
<sequence>MQVVAVADQNLAGEGWRSGVYQQVREGGRYEGVKASVCEGEGLESRSHIKKKAHYMHFSSVSRLSPVTSVQIVEVNTMGHFVRLFNTSHDKEVILSGHFIQQSVNSHPIALYRFPTPTLLPAQQYLTVWAAAAKVSHSPPSDFLWRELEKFRTGPDCTTTLCKPNGQVAVWHTPRHTFSAAANSFDDRDDASEEEWVGLPLADQQIPRERYSRSQEVNKSGLTPALENTGSAATSINLKLGKALLLKRGKSAPTLLSSKGKRLQTKASNWTERSTLRCHSAAVMDCGSLLYSSLRSVTSDSLPGLKSSDVYSPHSTIQTLSRFSTLEGPTRNARLEADCSRTARSAQTKHRFRPASDVPASTCVRIAWR</sequence>
<reference evidence="3" key="2">
    <citation type="journal article" date="2007" name="PLoS Biol.">
        <title>Survey sequencing and comparative analysis of the elephant shark (Callorhinchus milii) genome.</title>
        <authorList>
            <person name="Venkatesh B."/>
            <person name="Kirkness E.F."/>
            <person name="Loh Y.H."/>
            <person name="Halpern A.L."/>
            <person name="Lee A.P."/>
            <person name="Johnson J."/>
            <person name="Dandona N."/>
            <person name="Viswanathan L.D."/>
            <person name="Tay A."/>
            <person name="Venter J.C."/>
            <person name="Strausberg R.L."/>
            <person name="Brenner S."/>
        </authorList>
    </citation>
    <scope>NUCLEOTIDE SEQUENCE [LARGE SCALE GENOMIC DNA]</scope>
</reference>
<dbReference type="Proteomes" id="UP000314986">
    <property type="component" value="Unassembled WGS sequence"/>
</dbReference>
<dbReference type="InterPro" id="IPR001322">
    <property type="entry name" value="Lamin_tail_dom"/>
</dbReference>
<name>A0A4W3KH67_CALMI</name>
<keyword evidence="3" id="KW-1185">Reference proteome</keyword>
<accession>A0A4W3KH67</accession>
<dbReference type="GO" id="GO:0005635">
    <property type="term" value="C:nuclear envelope"/>
    <property type="evidence" value="ECO:0007669"/>
    <property type="project" value="TreeGrafter"/>
</dbReference>
<dbReference type="Ensembl" id="ENSCMIT00000047232.1">
    <property type="protein sequence ID" value="ENSCMIP00000046570.1"/>
    <property type="gene ID" value="ENSCMIG00000019148.1"/>
</dbReference>
<dbReference type="InterPro" id="IPR042840">
    <property type="entry name" value="LMNTD1"/>
</dbReference>
<dbReference type="Gene3D" id="2.60.40.1260">
    <property type="entry name" value="Lamin Tail domain"/>
    <property type="match status" value="1"/>
</dbReference>
<dbReference type="Pfam" id="PF00932">
    <property type="entry name" value="LTD"/>
    <property type="match status" value="1"/>
</dbReference>
<dbReference type="PROSITE" id="PS51841">
    <property type="entry name" value="LTD"/>
    <property type="match status" value="1"/>
</dbReference>
<dbReference type="SUPFAM" id="SSF74853">
    <property type="entry name" value="Lamin A/C globular tail domain"/>
    <property type="match status" value="1"/>
</dbReference>
<dbReference type="GeneTree" id="ENSGT00910000144343"/>
<proteinExistence type="predicted"/>
<dbReference type="PANTHER" id="PTHR47012">
    <property type="entry name" value="LAMIN TAIL DOMAIN-CONTAINING PROTEIN 1"/>
    <property type="match status" value="1"/>
</dbReference>
<dbReference type="GO" id="GO:0005737">
    <property type="term" value="C:cytoplasm"/>
    <property type="evidence" value="ECO:0007669"/>
    <property type="project" value="TreeGrafter"/>
</dbReference>
<dbReference type="PANTHER" id="PTHR47012:SF2">
    <property type="entry name" value="LTD DOMAIN-CONTAINING PROTEIN"/>
    <property type="match status" value="1"/>
</dbReference>
<reference evidence="3" key="1">
    <citation type="journal article" date="2006" name="Science">
        <title>Ancient noncoding elements conserved in the human genome.</title>
        <authorList>
            <person name="Venkatesh B."/>
            <person name="Kirkness E.F."/>
            <person name="Loh Y.H."/>
            <person name="Halpern A.L."/>
            <person name="Lee A.P."/>
            <person name="Johnson J."/>
            <person name="Dandona N."/>
            <person name="Viswanathan L.D."/>
            <person name="Tay A."/>
            <person name="Venter J.C."/>
            <person name="Strausberg R.L."/>
            <person name="Brenner S."/>
        </authorList>
    </citation>
    <scope>NUCLEOTIDE SEQUENCE [LARGE SCALE GENOMIC DNA]</scope>
</reference>
<evidence type="ECO:0000313" key="2">
    <source>
        <dbReference type="Ensembl" id="ENSCMIP00000046570.1"/>
    </source>
</evidence>
<feature type="domain" description="LTD" evidence="1">
    <location>
        <begin position="58"/>
        <end position="176"/>
    </location>
</feature>
<reference evidence="2" key="4">
    <citation type="submission" date="2025-08" db="UniProtKB">
        <authorList>
            <consortium name="Ensembl"/>
        </authorList>
    </citation>
    <scope>IDENTIFICATION</scope>
</reference>
<dbReference type="STRING" id="7868.ENSCMIP00000046570"/>
<evidence type="ECO:0000259" key="1">
    <source>
        <dbReference type="PROSITE" id="PS51841"/>
    </source>
</evidence>
<reference evidence="3" key="3">
    <citation type="journal article" date="2014" name="Nature">
        <title>Elephant shark genome provides unique insights into gnathostome evolution.</title>
        <authorList>
            <consortium name="International Elephant Shark Genome Sequencing Consortium"/>
            <person name="Venkatesh B."/>
            <person name="Lee A.P."/>
            <person name="Ravi V."/>
            <person name="Maurya A.K."/>
            <person name="Lian M.M."/>
            <person name="Swann J.B."/>
            <person name="Ohta Y."/>
            <person name="Flajnik M.F."/>
            <person name="Sutoh Y."/>
            <person name="Kasahara M."/>
            <person name="Hoon S."/>
            <person name="Gangu V."/>
            <person name="Roy S.W."/>
            <person name="Irimia M."/>
            <person name="Korzh V."/>
            <person name="Kondrychyn I."/>
            <person name="Lim Z.W."/>
            <person name="Tay B.H."/>
            <person name="Tohari S."/>
            <person name="Kong K.W."/>
            <person name="Ho S."/>
            <person name="Lorente-Galdos B."/>
            <person name="Quilez J."/>
            <person name="Marques-Bonet T."/>
            <person name="Raney B.J."/>
            <person name="Ingham P.W."/>
            <person name="Tay A."/>
            <person name="Hillier L.W."/>
            <person name="Minx P."/>
            <person name="Boehm T."/>
            <person name="Wilson R.K."/>
            <person name="Brenner S."/>
            <person name="Warren W.C."/>
        </authorList>
    </citation>
    <scope>NUCLEOTIDE SEQUENCE [LARGE SCALE GENOMIC DNA]</scope>
</reference>
<dbReference type="AlphaFoldDB" id="A0A4W3KH67"/>
<dbReference type="InterPro" id="IPR036415">
    <property type="entry name" value="Lamin_tail_dom_sf"/>
</dbReference>